<keyword evidence="1" id="KW-0805">Transcription regulation</keyword>
<organism evidence="7 8">
    <name type="scientific">Nocardioides guangzhouensis</name>
    <dbReference type="NCBI Taxonomy" id="2497878"/>
    <lineage>
        <taxon>Bacteria</taxon>
        <taxon>Bacillati</taxon>
        <taxon>Actinomycetota</taxon>
        <taxon>Actinomycetes</taxon>
        <taxon>Propionibacteriales</taxon>
        <taxon>Nocardioidaceae</taxon>
        <taxon>Nocardioides</taxon>
    </lineage>
</organism>
<proteinExistence type="predicted"/>
<dbReference type="Pfam" id="PF16859">
    <property type="entry name" value="TetR_C_11"/>
    <property type="match status" value="1"/>
</dbReference>
<dbReference type="GO" id="GO:0000976">
    <property type="term" value="F:transcription cis-regulatory region binding"/>
    <property type="evidence" value="ECO:0007669"/>
    <property type="project" value="TreeGrafter"/>
</dbReference>
<evidence type="ECO:0000313" key="8">
    <source>
        <dbReference type="Proteomes" id="UP000295198"/>
    </source>
</evidence>
<dbReference type="Gene3D" id="1.10.357.10">
    <property type="entry name" value="Tetracycline Repressor, domain 2"/>
    <property type="match status" value="1"/>
</dbReference>
<dbReference type="Gene3D" id="1.10.10.60">
    <property type="entry name" value="Homeodomain-like"/>
    <property type="match status" value="1"/>
</dbReference>
<dbReference type="SUPFAM" id="SSF48498">
    <property type="entry name" value="Tetracyclin repressor-like, C-terminal domain"/>
    <property type="match status" value="1"/>
</dbReference>
<dbReference type="InterPro" id="IPR011075">
    <property type="entry name" value="TetR_C"/>
</dbReference>
<dbReference type="EMBL" id="SDKM01000023">
    <property type="protein sequence ID" value="RYP84455.1"/>
    <property type="molecule type" value="Genomic_DNA"/>
</dbReference>
<evidence type="ECO:0000256" key="1">
    <source>
        <dbReference type="ARBA" id="ARBA00023015"/>
    </source>
</evidence>
<dbReference type="PROSITE" id="PS50977">
    <property type="entry name" value="HTH_TETR_2"/>
    <property type="match status" value="1"/>
</dbReference>
<accession>A0A4Q4ZAC0</accession>
<dbReference type="AlphaFoldDB" id="A0A4Q4ZAC0"/>
<evidence type="ECO:0000259" key="6">
    <source>
        <dbReference type="PROSITE" id="PS50977"/>
    </source>
</evidence>
<evidence type="ECO:0000256" key="3">
    <source>
        <dbReference type="ARBA" id="ARBA00023163"/>
    </source>
</evidence>
<dbReference type="SUPFAM" id="SSF46689">
    <property type="entry name" value="Homeodomain-like"/>
    <property type="match status" value="1"/>
</dbReference>
<feature type="domain" description="HTH tetR-type" evidence="6">
    <location>
        <begin position="33"/>
        <end position="93"/>
    </location>
</feature>
<sequence>MPKTRQAKQETELPGPGETGQGEKPRPGRPRQADLDQRLESAVLALLHDGGPSVVTVEAVANKAGVAKTSIYRRYANRRELLTAALHNAIGAPQLPAEGTVRDKVRFSLRQAWRQMADVLGPGGLAAIVGDSDPEFTELFRAALRPYDEMLVARIREDVAAGLLRPDVDPDGLVSLLLGAYLGELVRHGRVDDDWLDRSLEMIWAALVPPRTRRRTS</sequence>
<dbReference type="InterPro" id="IPR036271">
    <property type="entry name" value="Tet_transcr_reg_TetR-rel_C_sf"/>
</dbReference>
<keyword evidence="8" id="KW-1185">Reference proteome</keyword>
<evidence type="ECO:0000256" key="2">
    <source>
        <dbReference type="ARBA" id="ARBA00023125"/>
    </source>
</evidence>
<dbReference type="InterPro" id="IPR001647">
    <property type="entry name" value="HTH_TetR"/>
</dbReference>
<dbReference type="Proteomes" id="UP000295198">
    <property type="component" value="Unassembled WGS sequence"/>
</dbReference>
<dbReference type="InterPro" id="IPR009057">
    <property type="entry name" value="Homeodomain-like_sf"/>
</dbReference>
<dbReference type="InterPro" id="IPR050109">
    <property type="entry name" value="HTH-type_TetR-like_transc_reg"/>
</dbReference>
<feature type="region of interest" description="Disordered" evidence="5">
    <location>
        <begin position="1"/>
        <end position="32"/>
    </location>
</feature>
<feature type="DNA-binding region" description="H-T-H motif" evidence="4">
    <location>
        <begin position="56"/>
        <end position="75"/>
    </location>
</feature>
<dbReference type="GO" id="GO:0003700">
    <property type="term" value="F:DNA-binding transcription factor activity"/>
    <property type="evidence" value="ECO:0007669"/>
    <property type="project" value="TreeGrafter"/>
</dbReference>
<reference evidence="7 8" key="1">
    <citation type="submission" date="2019-01" db="EMBL/GenBank/DDBJ databases">
        <title>Nocardioides guangzhouensis sp. nov., an actinobacterium isolated from soil.</title>
        <authorList>
            <person name="Fu Y."/>
            <person name="Cai Y."/>
            <person name="Lin Z."/>
            <person name="Chen P."/>
        </authorList>
    </citation>
    <scope>NUCLEOTIDE SEQUENCE [LARGE SCALE GENOMIC DNA]</scope>
    <source>
        <strain evidence="7 8">130</strain>
    </source>
</reference>
<dbReference type="PANTHER" id="PTHR30055:SF148">
    <property type="entry name" value="TETR-FAMILY TRANSCRIPTIONAL REGULATOR"/>
    <property type="match status" value="1"/>
</dbReference>
<feature type="compositionally biased region" description="Basic and acidic residues" evidence="5">
    <location>
        <begin position="21"/>
        <end position="32"/>
    </location>
</feature>
<dbReference type="Pfam" id="PF00440">
    <property type="entry name" value="TetR_N"/>
    <property type="match status" value="1"/>
</dbReference>
<name>A0A4Q4ZAC0_9ACTN</name>
<comment type="caution">
    <text evidence="7">The sequence shown here is derived from an EMBL/GenBank/DDBJ whole genome shotgun (WGS) entry which is preliminary data.</text>
</comment>
<keyword evidence="3" id="KW-0804">Transcription</keyword>
<evidence type="ECO:0000256" key="5">
    <source>
        <dbReference type="SAM" id="MobiDB-lite"/>
    </source>
</evidence>
<evidence type="ECO:0000256" key="4">
    <source>
        <dbReference type="PROSITE-ProRule" id="PRU00335"/>
    </source>
</evidence>
<gene>
    <name evidence="7" type="ORF">EKO23_15655</name>
</gene>
<dbReference type="PANTHER" id="PTHR30055">
    <property type="entry name" value="HTH-TYPE TRANSCRIPTIONAL REGULATOR RUTR"/>
    <property type="match status" value="1"/>
</dbReference>
<keyword evidence="2 4" id="KW-0238">DNA-binding</keyword>
<protein>
    <submittedName>
        <fullName evidence="7">TetR/AcrR family transcriptional regulator</fullName>
    </submittedName>
</protein>
<dbReference type="RefSeq" id="WP_134718940.1">
    <property type="nucleotide sequence ID" value="NZ_SDKM01000023.1"/>
</dbReference>
<evidence type="ECO:0000313" key="7">
    <source>
        <dbReference type="EMBL" id="RYP84455.1"/>
    </source>
</evidence>
<dbReference type="OrthoDB" id="9796019at2"/>